<reference evidence="1 2" key="1">
    <citation type="journal article" date="2016" name="Nat. Commun.">
        <title>Thousands of microbial genomes shed light on interconnected biogeochemical processes in an aquifer system.</title>
        <authorList>
            <person name="Anantharaman K."/>
            <person name="Brown C.T."/>
            <person name="Hug L.A."/>
            <person name="Sharon I."/>
            <person name="Castelle C.J."/>
            <person name="Probst A.J."/>
            <person name="Thomas B.C."/>
            <person name="Singh A."/>
            <person name="Wilkins M.J."/>
            <person name="Karaoz U."/>
            <person name="Brodie E.L."/>
            <person name="Williams K.H."/>
            <person name="Hubbard S.S."/>
            <person name="Banfield J.F."/>
        </authorList>
    </citation>
    <scope>NUCLEOTIDE SEQUENCE [LARGE SCALE GENOMIC DNA]</scope>
</reference>
<organism evidence="1 2">
    <name type="scientific">Candidatus Uhrbacteria bacterium RIFCSPHIGHO2_02_FULL_60_10</name>
    <dbReference type="NCBI Taxonomy" id="1802392"/>
    <lineage>
        <taxon>Bacteria</taxon>
        <taxon>Candidatus Uhriibacteriota</taxon>
    </lineage>
</organism>
<comment type="caution">
    <text evidence="1">The sequence shown here is derived from an EMBL/GenBank/DDBJ whole genome shotgun (WGS) entry which is preliminary data.</text>
</comment>
<evidence type="ECO:0000313" key="1">
    <source>
        <dbReference type="EMBL" id="OGL73156.1"/>
    </source>
</evidence>
<evidence type="ECO:0000313" key="2">
    <source>
        <dbReference type="Proteomes" id="UP000177088"/>
    </source>
</evidence>
<gene>
    <name evidence="1" type="ORF">A3C96_01540</name>
</gene>
<protein>
    <submittedName>
        <fullName evidence="1">Uncharacterized protein</fullName>
    </submittedName>
</protein>
<name>A0A1F7U4G3_9BACT</name>
<dbReference type="Proteomes" id="UP000177088">
    <property type="component" value="Unassembled WGS sequence"/>
</dbReference>
<proteinExistence type="predicted"/>
<sequence>MRPKHGIGLGGELASLGFEEIGMLLELPDGIVKVIVTGGTGAQYFLFRLFQQQVSFGAAVGHQQIDDFAG</sequence>
<dbReference type="EMBL" id="MGEA01000068">
    <property type="protein sequence ID" value="OGL73156.1"/>
    <property type="molecule type" value="Genomic_DNA"/>
</dbReference>
<dbReference type="AlphaFoldDB" id="A0A1F7U4G3"/>
<accession>A0A1F7U4G3</accession>